<protein>
    <submittedName>
        <fullName evidence="2">Uncharacterized protein</fullName>
    </submittedName>
</protein>
<evidence type="ECO:0000256" key="1">
    <source>
        <dbReference type="SAM" id="Coils"/>
    </source>
</evidence>
<dbReference type="Proteomes" id="UP000006502">
    <property type="component" value="Chromosome"/>
</dbReference>
<organism evidence="2 3">
    <name type="scientific">Mycoplasma haematolamae (strain Purdue)</name>
    <dbReference type="NCBI Taxonomy" id="1212765"/>
    <lineage>
        <taxon>Bacteria</taxon>
        <taxon>Bacillati</taxon>
        <taxon>Mycoplasmatota</taxon>
        <taxon>Mollicutes</taxon>
        <taxon>Mycoplasmataceae</taxon>
        <taxon>Mycoplasma</taxon>
    </lineage>
</organism>
<dbReference type="STRING" id="1212765.MHLP_03300"/>
<dbReference type="KEGG" id="mhl:MHLP_03300"/>
<evidence type="ECO:0000313" key="2">
    <source>
        <dbReference type="EMBL" id="AFO52240.1"/>
    </source>
</evidence>
<dbReference type="EMBL" id="CP003731">
    <property type="protein sequence ID" value="AFO52240.1"/>
    <property type="molecule type" value="Genomic_DNA"/>
</dbReference>
<gene>
    <name evidence="2" type="ordered locus">MHLP_03300</name>
</gene>
<dbReference type="OrthoDB" id="403447at2"/>
<feature type="coiled-coil region" evidence="1">
    <location>
        <begin position="49"/>
        <end position="83"/>
    </location>
</feature>
<keyword evidence="3" id="KW-1185">Reference proteome</keyword>
<proteinExistence type="predicted"/>
<evidence type="ECO:0000313" key="3">
    <source>
        <dbReference type="Proteomes" id="UP000006502"/>
    </source>
</evidence>
<reference evidence="2 3" key="1">
    <citation type="journal article" date="2012" name="J. Bacteriol.">
        <title>Genome Sequence of "Candidatus Mycoplasma haemolamae" Strain Purdue, a Red Blood Cell Pathogen of Alpacas (Vicugna pacos) and Llamas (Lama glama).</title>
        <authorList>
            <person name="Guimaraes A.M."/>
            <person name="Toth B."/>
            <person name="Santos A.P."/>
            <person name="do Nascimento N.C."/>
            <person name="Kritchevsky J.E."/>
            <person name="Messick J.B."/>
        </authorList>
    </citation>
    <scope>NUCLEOTIDE SEQUENCE [LARGE SCALE GENOMIC DNA]</scope>
    <source>
        <strain evidence="2 3">Purdue</strain>
    </source>
</reference>
<sequence>MFPFAKIVGSSLGFLTVGSTGVAVTPNLFAAGSDFLYKERNKKQNYFNLAFFESEEQTLRQKLEELSKKLNSGLKATESLKEEQIKNIKTAFELVKKNELSLKQKYQEIAAKVQQLTQWLEKESKVAEQKMKTTQTIELLNFYEKAFKKISEKFKEWDDTVYEIICEINRVDKSSKNCKEEAEKSSLKGILTAIVKGIGQTSDAPPRSEG</sequence>
<keyword evidence="1" id="KW-0175">Coiled coil</keyword>
<reference evidence="3" key="2">
    <citation type="submission" date="2012-07" db="EMBL/GenBank/DDBJ databases">
        <title>Complete genome sequence of 'Candidatus Mycoplasma haemolamae'.</title>
        <authorList>
            <person name="Guimaraes A.M.S."/>
            <person name="Toth B."/>
            <person name="Santos A.P."/>
            <person name="Nascimento N.C."/>
            <person name="Sojka J.E."/>
            <person name="Messick J.B."/>
        </authorList>
    </citation>
    <scope>NUCLEOTIDE SEQUENCE [LARGE SCALE GENOMIC DNA]</scope>
    <source>
        <strain evidence="3">Purdue</strain>
    </source>
</reference>
<name>I7BAB9_MYCHA</name>
<accession>I7BAB9</accession>
<dbReference type="HOGENOM" id="CLU_1282039_0_0_14"/>
<dbReference type="AlphaFoldDB" id="I7BAB9"/>
<dbReference type="PATRIC" id="fig|1212765.3.peg.746"/>